<dbReference type="PANTHER" id="PTHR28159">
    <property type="entry name" value="TRAFFICKING PROTEIN PARTICLE COMPLEX II-SPECIFIC SUBUNIT 65"/>
    <property type="match status" value="1"/>
</dbReference>
<dbReference type="Pfam" id="PF23646">
    <property type="entry name" value="IgD2_Trs65"/>
    <property type="match status" value="1"/>
</dbReference>
<dbReference type="InterPro" id="IPR024662">
    <property type="entry name" value="Trs65"/>
</dbReference>
<evidence type="ECO:0000313" key="3">
    <source>
        <dbReference type="EMBL" id="SCU82600.1"/>
    </source>
</evidence>
<sequence>MNLLLPLDKRAVDDIQKLRESHLERKFVVFDEDLRIFFQLDPNVVIETIQVYINEACVYSSAGPGESLEKHENGLQELRTSVIDDYIFQSNMVMNNGHKNQLLIKADYAIQESHEDAETQTVYSLVGSEPLLPSFEPLGTVWPTNSVDEKPSKSELHTVEIVYPIHTLLNVRLRNVTLPAKQCIFSSLDLQTSKSCQSVMSQYNLQEFKIVMKEIDYRLLHNYSSASVKPLFCVEPDLMLEMWDSYSINYALPQTKGLKSHRVRVSLRYEVLGPSFQFLIQTAWETDVTLRRQNGTLNLASQPTSVMSTPMHTPSMKFAGSMSSLVATDKLDGVSFQFLAQKPRFELGAKFSLPLQIINHSQTPLDLVVYCANTAIEPQGQFPVEKEYMLHKRWMKNTQSIVLLSNDRRLPTVPPSETLCVELDFFAILRGYFHGIPGLRVLDLVSQEVRSIGSGVKILID</sequence>
<dbReference type="OrthoDB" id="4048430at2759"/>
<dbReference type="Pfam" id="PF23645">
    <property type="entry name" value="IgD1_Trs65"/>
    <property type="match status" value="1"/>
</dbReference>
<dbReference type="AlphaFoldDB" id="A0A1G4IZB1"/>
<evidence type="ECO:0000259" key="2">
    <source>
        <dbReference type="Pfam" id="PF23646"/>
    </source>
</evidence>
<dbReference type="Proteomes" id="UP000191144">
    <property type="component" value="Chromosome C"/>
</dbReference>
<feature type="domain" description="Trafficking protein particle complex II-specific subunit 65 IgD1" evidence="1">
    <location>
        <begin position="12"/>
        <end position="157"/>
    </location>
</feature>
<dbReference type="InterPro" id="IPR055426">
    <property type="entry name" value="IgD2_Trs65"/>
</dbReference>
<proteinExistence type="predicted"/>
<protein>
    <submittedName>
        <fullName evidence="3">LAME_0C01992g1_1</fullName>
    </submittedName>
</protein>
<gene>
    <name evidence="3" type="ORF">LAME_0C01992G</name>
</gene>
<organism evidence="3 4">
    <name type="scientific">Lachancea meyersii CBS 8951</name>
    <dbReference type="NCBI Taxonomy" id="1266667"/>
    <lineage>
        <taxon>Eukaryota</taxon>
        <taxon>Fungi</taxon>
        <taxon>Dikarya</taxon>
        <taxon>Ascomycota</taxon>
        <taxon>Saccharomycotina</taxon>
        <taxon>Saccharomycetes</taxon>
        <taxon>Saccharomycetales</taxon>
        <taxon>Saccharomycetaceae</taxon>
        <taxon>Lachancea</taxon>
    </lineage>
</organism>
<dbReference type="GO" id="GO:0006891">
    <property type="term" value="P:intra-Golgi vesicle-mediated transport"/>
    <property type="evidence" value="ECO:0007669"/>
    <property type="project" value="InterPro"/>
</dbReference>
<dbReference type="EMBL" id="LT598479">
    <property type="protein sequence ID" value="SCU82600.1"/>
    <property type="molecule type" value="Genomic_DNA"/>
</dbReference>
<evidence type="ECO:0000313" key="4">
    <source>
        <dbReference type="Proteomes" id="UP000191144"/>
    </source>
</evidence>
<evidence type="ECO:0000259" key="1">
    <source>
        <dbReference type="Pfam" id="PF23645"/>
    </source>
</evidence>
<keyword evidence="4" id="KW-1185">Reference proteome</keyword>
<feature type="domain" description="Trafficking protein particle complex II-specific subunit 65 IgD2" evidence="2">
    <location>
        <begin position="168"/>
        <end position="288"/>
    </location>
</feature>
<dbReference type="GO" id="GO:1990071">
    <property type="term" value="C:TRAPPII protein complex"/>
    <property type="evidence" value="ECO:0007669"/>
    <property type="project" value="InterPro"/>
</dbReference>
<dbReference type="GO" id="GO:0005802">
    <property type="term" value="C:trans-Golgi network"/>
    <property type="evidence" value="ECO:0007669"/>
    <property type="project" value="TreeGrafter"/>
</dbReference>
<dbReference type="PANTHER" id="PTHR28159:SF1">
    <property type="entry name" value="TRAFFICKING PROTEIN PARTICLE COMPLEX II-SPECIFIC SUBUNIT 65"/>
    <property type="match status" value="1"/>
</dbReference>
<accession>A0A1G4IZB1</accession>
<dbReference type="InterPro" id="IPR055425">
    <property type="entry name" value="IgD1_Trs65"/>
</dbReference>
<reference evidence="4" key="1">
    <citation type="submission" date="2016-03" db="EMBL/GenBank/DDBJ databases">
        <authorList>
            <person name="Devillers Hugo."/>
        </authorList>
    </citation>
    <scope>NUCLEOTIDE SEQUENCE [LARGE SCALE GENOMIC DNA]</scope>
</reference>
<name>A0A1G4IZB1_9SACH</name>